<dbReference type="OMA" id="ISEHAKW"/>
<keyword evidence="5" id="KW-0812">Transmembrane</keyword>
<dbReference type="InParanoid" id="H2ZQL0"/>
<reference evidence="6" key="3">
    <citation type="submission" date="2025-09" db="UniProtKB">
        <authorList>
            <consortium name="Ensembl"/>
        </authorList>
    </citation>
    <scope>IDENTIFICATION</scope>
</reference>
<dbReference type="GO" id="GO:0016712">
    <property type="term" value="F:oxidoreductase activity, acting on paired donors, with incorporation or reduction of molecular oxygen, reduced flavin or flavoprotein as one donor, and incorporation of one atom of oxygen"/>
    <property type="evidence" value="ECO:0007669"/>
    <property type="project" value="TreeGrafter"/>
</dbReference>
<dbReference type="Proteomes" id="UP000007875">
    <property type="component" value="Unassembled WGS sequence"/>
</dbReference>
<dbReference type="GO" id="GO:0005506">
    <property type="term" value="F:iron ion binding"/>
    <property type="evidence" value="ECO:0007669"/>
    <property type="project" value="InterPro"/>
</dbReference>
<dbReference type="SUPFAM" id="SSF48264">
    <property type="entry name" value="Cytochrome P450"/>
    <property type="match status" value="1"/>
</dbReference>
<keyword evidence="4" id="KW-0408">Iron</keyword>
<dbReference type="AlphaFoldDB" id="H2ZQL0"/>
<dbReference type="PANTHER" id="PTHR24300:SF397">
    <property type="entry name" value="CYTOCHROME P450 2U1"/>
    <property type="match status" value="1"/>
</dbReference>
<keyword evidence="3" id="KW-0479">Metal-binding</keyword>
<evidence type="ECO:0000256" key="2">
    <source>
        <dbReference type="ARBA" id="ARBA00010617"/>
    </source>
</evidence>
<reference evidence="7" key="1">
    <citation type="submission" date="2003-08" db="EMBL/GenBank/DDBJ databases">
        <authorList>
            <person name="Birren B."/>
            <person name="Nusbaum C."/>
            <person name="Abebe A."/>
            <person name="Abouelleil A."/>
            <person name="Adekoya E."/>
            <person name="Ait-zahra M."/>
            <person name="Allen N."/>
            <person name="Allen T."/>
            <person name="An P."/>
            <person name="Anderson M."/>
            <person name="Anderson S."/>
            <person name="Arachchi H."/>
            <person name="Armbruster J."/>
            <person name="Bachantsang P."/>
            <person name="Baldwin J."/>
            <person name="Barry A."/>
            <person name="Bayul T."/>
            <person name="Blitshsteyn B."/>
            <person name="Bloom T."/>
            <person name="Blye J."/>
            <person name="Boguslavskiy L."/>
            <person name="Borowsky M."/>
            <person name="Boukhgalter B."/>
            <person name="Brunache A."/>
            <person name="Butler J."/>
            <person name="Calixte N."/>
            <person name="Calvo S."/>
            <person name="Camarata J."/>
            <person name="Campo K."/>
            <person name="Chang J."/>
            <person name="Cheshatsang Y."/>
            <person name="Citroen M."/>
            <person name="Collymore A."/>
            <person name="Considine T."/>
            <person name="Cook A."/>
            <person name="Cooke P."/>
            <person name="Corum B."/>
            <person name="Cuomo C."/>
            <person name="David R."/>
            <person name="Dawoe T."/>
            <person name="Degray S."/>
            <person name="Dodge S."/>
            <person name="Dooley K."/>
            <person name="Dorje P."/>
            <person name="Dorjee K."/>
            <person name="Dorris L."/>
            <person name="Duffey N."/>
            <person name="Dupes A."/>
            <person name="Elkins T."/>
            <person name="Engels R."/>
            <person name="Erickson J."/>
            <person name="Farina A."/>
            <person name="Faro S."/>
            <person name="Ferreira P."/>
            <person name="Fischer H."/>
            <person name="Fitzgerald M."/>
            <person name="Foley K."/>
            <person name="Gage D."/>
            <person name="Galagan J."/>
            <person name="Gearin G."/>
            <person name="Gnerre S."/>
            <person name="Gnirke A."/>
            <person name="Goyette A."/>
            <person name="Graham J."/>
            <person name="Grandbois E."/>
            <person name="Gyaltsen K."/>
            <person name="Hafez N."/>
            <person name="Hagopian D."/>
            <person name="Hagos B."/>
            <person name="Hall J."/>
            <person name="Hatcher B."/>
            <person name="Heller A."/>
            <person name="Higgins H."/>
            <person name="Honan T."/>
            <person name="Horn A."/>
            <person name="Houde N."/>
            <person name="Hughes L."/>
            <person name="Hulme W."/>
            <person name="Husby E."/>
            <person name="Iliev I."/>
            <person name="Jaffe D."/>
            <person name="Jones C."/>
            <person name="Kamal M."/>
            <person name="Kamat A."/>
            <person name="Kamvysselis M."/>
            <person name="Karlsson E."/>
            <person name="Kells C."/>
            <person name="Kieu A."/>
            <person name="Kisner P."/>
            <person name="Kodira C."/>
            <person name="Kulbokas E."/>
            <person name="Labutti K."/>
            <person name="Lama D."/>
            <person name="Landers T."/>
            <person name="Leger J."/>
            <person name="Levine S."/>
            <person name="Lewis D."/>
            <person name="Lewis T."/>
            <person name="Lindblad-toh K."/>
            <person name="Liu X."/>
            <person name="Lokyitsang T."/>
            <person name="Lokyitsang Y."/>
            <person name="Lucien O."/>
            <person name="Lui A."/>
            <person name="Ma L.J."/>
            <person name="Mabbitt R."/>
            <person name="Macdonald J."/>
            <person name="Maclean C."/>
            <person name="Major J."/>
            <person name="Manning J."/>
            <person name="Marabella R."/>
            <person name="Maru K."/>
            <person name="Matthews C."/>
            <person name="Mauceli E."/>
            <person name="Mccarthy M."/>
            <person name="Mcdonough S."/>
            <person name="Mcghee T."/>
            <person name="Meldrim J."/>
            <person name="Meneus L."/>
            <person name="Mesirov J."/>
            <person name="Mihalev A."/>
            <person name="Mihova T."/>
            <person name="Mikkelsen T."/>
            <person name="Mlenga V."/>
            <person name="Moru K."/>
            <person name="Mozes J."/>
            <person name="Mulrain L."/>
            <person name="Munson G."/>
            <person name="Naylor J."/>
            <person name="Newes C."/>
            <person name="Nguyen C."/>
            <person name="Nguyen N."/>
            <person name="Nguyen T."/>
            <person name="Nicol R."/>
            <person name="Nielsen C."/>
            <person name="Nizzari M."/>
            <person name="Norbu C."/>
            <person name="Norbu N."/>
            <person name="O'donnell P."/>
            <person name="Okoawo O."/>
            <person name="O'leary S."/>
            <person name="Omotosho B."/>
            <person name="O'neill K."/>
            <person name="Osman S."/>
            <person name="Parker S."/>
            <person name="Perrin D."/>
            <person name="Phunkhang P."/>
            <person name="Piqani B."/>
            <person name="Purcell S."/>
            <person name="Rachupka T."/>
            <person name="Ramasamy U."/>
            <person name="Rameau R."/>
            <person name="Ray V."/>
            <person name="Raymond C."/>
            <person name="Retta R."/>
            <person name="Richardson S."/>
            <person name="Rise C."/>
            <person name="Rodriguez J."/>
            <person name="Rogers J."/>
            <person name="Rogov P."/>
            <person name="Rutman M."/>
            <person name="Schupbach R."/>
            <person name="Seaman C."/>
            <person name="Settipalli S."/>
            <person name="Sharpe T."/>
            <person name="Sheridan J."/>
            <person name="Sherpa N."/>
            <person name="Shi J."/>
            <person name="Smirnov S."/>
            <person name="Smith C."/>
            <person name="Sougnez C."/>
            <person name="Spencer B."/>
            <person name="Stalker J."/>
            <person name="Stange-thomann N."/>
            <person name="Stavropoulos S."/>
            <person name="Stetson K."/>
            <person name="Stone C."/>
            <person name="Stone S."/>
            <person name="Stubbs M."/>
            <person name="Talamas J."/>
            <person name="Tchuinga P."/>
            <person name="Tenzing P."/>
            <person name="Tesfaye S."/>
            <person name="Theodore J."/>
            <person name="Thoulutsang Y."/>
            <person name="Topham K."/>
            <person name="Towey S."/>
            <person name="Tsamla T."/>
            <person name="Tsomo N."/>
            <person name="Vallee D."/>
            <person name="Vassiliev H."/>
            <person name="Venkataraman V."/>
            <person name="Vinson J."/>
            <person name="Vo A."/>
            <person name="Wade C."/>
            <person name="Wang S."/>
            <person name="Wangchuk T."/>
            <person name="Wangdi T."/>
            <person name="Whittaker C."/>
            <person name="Wilkinson J."/>
            <person name="Wu Y."/>
            <person name="Wyman D."/>
            <person name="Yadav S."/>
            <person name="Yang S."/>
            <person name="Yang X."/>
            <person name="Yeager S."/>
            <person name="Yee E."/>
            <person name="Young G."/>
            <person name="Zainoun J."/>
            <person name="Zembeck L."/>
            <person name="Zimmer A."/>
            <person name="Zody M."/>
            <person name="Lander E."/>
        </authorList>
    </citation>
    <scope>NUCLEOTIDE SEQUENCE [LARGE SCALE GENOMIC DNA]</scope>
</reference>
<accession>H2ZQL0</accession>
<comment type="cofactor">
    <cofactor evidence="1">
        <name>heme</name>
        <dbReference type="ChEBI" id="CHEBI:30413"/>
    </cofactor>
</comment>
<dbReference type="STRING" id="51511.ENSCSAVP00000019876"/>
<dbReference type="InterPro" id="IPR036396">
    <property type="entry name" value="Cyt_P450_sf"/>
</dbReference>
<name>H2ZQL0_CIOSA</name>
<keyword evidence="5" id="KW-1133">Transmembrane helix</keyword>
<dbReference type="GO" id="GO:0006082">
    <property type="term" value="P:organic acid metabolic process"/>
    <property type="evidence" value="ECO:0007669"/>
    <property type="project" value="TreeGrafter"/>
</dbReference>
<reference evidence="6" key="2">
    <citation type="submission" date="2025-08" db="UniProtKB">
        <authorList>
            <consortium name="Ensembl"/>
        </authorList>
    </citation>
    <scope>IDENTIFICATION</scope>
</reference>
<protein>
    <submittedName>
        <fullName evidence="6">Uncharacterized protein</fullName>
    </submittedName>
</protein>
<evidence type="ECO:0000256" key="3">
    <source>
        <dbReference type="ARBA" id="ARBA00022723"/>
    </source>
</evidence>
<evidence type="ECO:0000256" key="1">
    <source>
        <dbReference type="ARBA" id="ARBA00001971"/>
    </source>
</evidence>
<organism evidence="6 7">
    <name type="scientific">Ciona savignyi</name>
    <name type="common">Pacific transparent sea squirt</name>
    <dbReference type="NCBI Taxonomy" id="51511"/>
    <lineage>
        <taxon>Eukaryota</taxon>
        <taxon>Metazoa</taxon>
        <taxon>Chordata</taxon>
        <taxon>Tunicata</taxon>
        <taxon>Ascidiacea</taxon>
        <taxon>Phlebobranchia</taxon>
        <taxon>Cionidae</taxon>
        <taxon>Ciona</taxon>
    </lineage>
</organism>
<dbReference type="Ensembl" id="ENSCSAVT00000020089.1">
    <property type="protein sequence ID" value="ENSCSAVP00000019876.1"/>
    <property type="gene ID" value="ENSCSAVG00000011676.1"/>
</dbReference>
<dbReference type="GO" id="GO:0005737">
    <property type="term" value="C:cytoplasm"/>
    <property type="evidence" value="ECO:0007669"/>
    <property type="project" value="TreeGrafter"/>
</dbReference>
<dbReference type="InterPro" id="IPR001128">
    <property type="entry name" value="Cyt_P450"/>
</dbReference>
<dbReference type="GO" id="GO:0006805">
    <property type="term" value="P:xenobiotic metabolic process"/>
    <property type="evidence" value="ECO:0007669"/>
    <property type="project" value="TreeGrafter"/>
</dbReference>
<proteinExistence type="inferred from homology"/>
<dbReference type="GO" id="GO:0008395">
    <property type="term" value="F:steroid hydroxylase activity"/>
    <property type="evidence" value="ECO:0007669"/>
    <property type="project" value="TreeGrafter"/>
</dbReference>
<evidence type="ECO:0000256" key="5">
    <source>
        <dbReference type="SAM" id="Phobius"/>
    </source>
</evidence>
<dbReference type="PANTHER" id="PTHR24300">
    <property type="entry name" value="CYTOCHROME P450 508A4-RELATED"/>
    <property type="match status" value="1"/>
</dbReference>
<keyword evidence="7" id="KW-1185">Reference proteome</keyword>
<evidence type="ECO:0000256" key="4">
    <source>
        <dbReference type="ARBA" id="ARBA00023004"/>
    </source>
</evidence>
<dbReference type="GO" id="GO:0020037">
    <property type="term" value="F:heme binding"/>
    <property type="evidence" value="ECO:0007669"/>
    <property type="project" value="InterPro"/>
</dbReference>
<dbReference type="InterPro" id="IPR002401">
    <property type="entry name" value="Cyt_P450_E_grp-I"/>
</dbReference>
<keyword evidence="5" id="KW-0472">Membrane</keyword>
<evidence type="ECO:0000313" key="6">
    <source>
        <dbReference type="Ensembl" id="ENSCSAVP00000019876.1"/>
    </source>
</evidence>
<dbReference type="GeneTree" id="ENSGT00940000160689"/>
<feature type="transmembrane region" description="Helical" evidence="5">
    <location>
        <begin position="12"/>
        <end position="31"/>
    </location>
</feature>
<dbReference type="Pfam" id="PF00067">
    <property type="entry name" value="p450"/>
    <property type="match status" value="1"/>
</dbReference>
<dbReference type="eggNOG" id="KOG0156">
    <property type="taxonomic scope" value="Eukaryota"/>
</dbReference>
<dbReference type="PRINTS" id="PR00463">
    <property type="entry name" value="EP450I"/>
</dbReference>
<dbReference type="InterPro" id="IPR050182">
    <property type="entry name" value="Cytochrome_P450_fam2"/>
</dbReference>
<sequence length="227" mass="25624">MILEIIRNVSTYTLLSTILAIFAAVFYQYWWRRPNGFPPGPRGIPILGVIPFLDNFPEKLLKKWSLEKYGAVMSARLGTSDVVVLNTSESVVEVFTNQGSLTSGRPAENIIRQATGDKGVILKDYSMKFKALKKWVIQSLSEHGFGRSGMEERITEEAVCFTEYLKCKVGKPVDIKVRIGFKCLYFCASKLFIFGNILPVKSVRVDIKCNLPYCMRPTLRIGRPKAT</sequence>
<evidence type="ECO:0000313" key="7">
    <source>
        <dbReference type="Proteomes" id="UP000007875"/>
    </source>
</evidence>
<dbReference type="Gene3D" id="1.10.630.10">
    <property type="entry name" value="Cytochrome P450"/>
    <property type="match status" value="1"/>
</dbReference>
<comment type="similarity">
    <text evidence="2">Belongs to the cytochrome P450 family.</text>
</comment>